<dbReference type="InterPro" id="IPR009057">
    <property type="entry name" value="Homeodomain-like_sf"/>
</dbReference>
<dbReference type="PANTHER" id="PTHR30055">
    <property type="entry name" value="HTH-TYPE TRANSCRIPTIONAL REGULATOR RUTR"/>
    <property type="match status" value="1"/>
</dbReference>
<organism evidence="6 7">
    <name type="scientific">Chelatococcus asaccharovorans</name>
    <dbReference type="NCBI Taxonomy" id="28210"/>
    <lineage>
        <taxon>Bacteria</taxon>
        <taxon>Pseudomonadati</taxon>
        <taxon>Pseudomonadota</taxon>
        <taxon>Alphaproteobacteria</taxon>
        <taxon>Hyphomicrobiales</taxon>
        <taxon>Chelatococcaceae</taxon>
        <taxon>Chelatococcus</taxon>
    </lineage>
</organism>
<dbReference type="InterPro" id="IPR041678">
    <property type="entry name" value="TetR_C_16"/>
</dbReference>
<dbReference type="AlphaFoldDB" id="A0A2V3TYD3"/>
<dbReference type="InterPro" id="IPR036271">
    <property type="entry name" value="Tet_transcr_reg_TetR-rel_C_sf"/>
</dbReference>
<reference evidence="6 7" key="1">
    <citation type="submission" date="2018-05" db="EMBL/GenBank/DDBJ databases">
        <title>Genomic Encyclopedia of Type Strains, Phase IV (KMG-IV): sequencing the most valuable type-strain genomes for metagenomic binning, comparative biology and taxonomic classification.</title>
        <authorList>
            <person name="Goeker M."/>
        </authorList>
    </citation>
    <scope>NUCLEOTIDE SEQUENCE [LARGE SCALE GENOMIC DNA]</scope>
    <source>
        <strain evidence="6 7">DSM 6462</strain>
    </source>
</reference>
<dbReference type="RefSeq" id="WP_110377439.1">
    <property type="nucleotide sequence ID" value="NZ_JAHBRY010000002.1"/>
</dbReference>
<dbReference type="GO" id="GO:0003700">
    <property type="term" value="F:DNA-binding transcription factor activity"/>
    <property type="evidence" value="ECO:0007669"/>
    <property type="project" value="TreeGrafter"/>
</dbReference>
<dbReference type="SUPFAM" id="SSF48498">
    <property type="entry name" value="Tetracyclin repressor-like, C-terminal domain"/>
    <property type="match status" value="1"/>
</dbReference>
<keyword evidence="7" id="KW-1185">Reference proteome</keyword>
<keyword evidence="1" id="KW-0805">Transcription regulation</keyword>
<name>A0A2V3TYD3_9HYPH</name>
<proteinExistence type="predicted"/>
<gene>
    <name evidence="6" type="ORF">C7450_112243</name>
</gene>
<dbReference type="Pfam" id="PF00440">
    <property type="entry name" value="TetR_N"/>
    <property type="match status" value="1"/>
</dbReference>
<feature type="domain" description="HTH tetR-type" evidence="5">
    <location>
        <begin position="12"/>
        <end position="72"/>
    </location>
</feature>
<comment type="caution">
    <text evidence="6">The sequence shown here is derived from an EMBL/GenBank/DDBJ whole genome shotgun (WGS) entry which is preliminary data.</text>
</comment>
<dbReference type="InterPro" id="IPR050109">
    <property type="entry name" value="HTH-type_TetR-like_transc_reg"/>
</dbReference>
<evidence type="ECO:0000313" key="7">
    <source>
        <dbReference type="Proteomes" id="UP000248021"/>
    </source>
</evidence>
<keyword evidence="3" id="KW-0804">Transcription</keyword>
<dbReference type="EMBL" id="QJJK01000012">
    <property type="protein sequence ID" value="PXW54214.1"/>
    <property type="molecule type" value="Genomic_DNA"/>
</dbReference>
<dbReference type="SUPFAM" id="SSF46689">
    <property type="entry name" value="Homeodomain-like"/>
    <property type="match status" value="1"/>
</dbReference>
<evidence type="ECO:0000259" key="5">
    <source>
        <dbReference type="PROSITE" id="PS50977"/>
    </source>
</evidence>
<dbReference type="GO" id="GO:0000976">
    <property type="term" value="F:transcription cis-regulatory region binding"/>
    <property type="evidence" value="ECO:0007669"/>
    <property type="project" value="TreeGrafter"/>
</dbReference>
<dbReference type="PROSITE" id="PS50977">
    <property type="entry name" value="HTH_TETR_2"/>
    <property type="match status" value="1"/>
</dbReference>
<evidence type="ECO:0000256" key="2">
    <source>
        <dbReference type="ARBA" id="ARBA00023125"/>
    </source>
</evidence>
<sequence length="192" mass="20477">MATADANLSSPPSTRTRILDAAIRRFARFSYEETGLRDIADDVGVDVAYVHRSFGSKERLFAEAVRATAQAGRITALDGANFASDLARDFLAEDCVTEHGVRPLDISVRSLSSASAASVLREFILNDVIIPLSEKLEPPDERRAALVAALLVGLGIMKDVLKIDMLVSNDPGDLEALIRDAVAAIITAPSAG</sequence>
<protein>
    <submittedName>
        <fullName evidence="6">TetR family transcriptional regulator</fullName>
    </submittedName>
</protein>
<dbReference type="PANTHER" id="PTHR30055:SF234">
    <property type="entry name" value="HTH-TYPE TRANSCRIPTIONAL REGULATOR BETI"/>
    <property type="match status" value="1"/>
</dbReference>
<evidence type="ECO:0000256" key="4">
    <source>
        <dbReference type="PROSITE-ProRule" id="PRU00335"/>
    </source>
</evidence>
<keyword evidence="2 4" id="KW-0238">DNA-binding</keyword>
<evidence type="ECO:0000313" key="6">
    <source>
        <dbReference type="EMBL" id="PXW54214.1"/>
    </source>
</evidence>
<evidence type="ECO:0000256" key="3">
    <source>
        <dbReference type="ARBA" id="ARBA00023163"/>
    </source>
</evidence>
<evidence type="ECO:0000256" key="1">
    <source>
        <dbReference type="ARBA" id="ARBA00023015"/>
    </source>
</evidence>
<dbReference type="InterPro" id="IPR001647">
    <property type="entry name" value="HTH_TetR"/>
</dbReference>
<dbReference type="Proteomes" id="UP000248021">
    <property type="component" value="Unassembled WGS sequence"/>
</dbReference>
<accession>A0A2V3TYD3</accession>
<dbReference type="Gene3D" id="1.10.357.10">
    <property type="entry name" value="Tetracycline Repressor, domain 2"/>
    <property type="match status" value="1"/>
</dbReference>
<dbReference type="Pfam" id="PF17920">
    <property type="entry name" value="TetR_C_16"/>
    <property type="match status" value="1"/>
</dbReference>
<feature type="DNA-binding region" description="H-T-H motif" evidence="4">
    <location>
        <begin position="35"/>
        <end position="54"/>
    </location>
</feature>
<dbReference type="OrthoDB" id="2356263at2"/>